<dbReference type="RefSeq" id="WP_025252298.1">
    <property type="nucleotide sequence ID" value="NZ_CP004353.1"/>
</dbReference>
<dbReference type="KEGG" id="cvt:B843_04340"/>
<dbReference type="NCBIfam" id="TIGR02200">
    <property type="entry name" value="GlrX_actino"/>
    <property type="match status" value="1"/>
</dbReference>
<protein>
    <recommendedName>
        <fullName evidence="1">Glutaredoxin domain-containing protein</fullName>
    </recommendedName>
</protein>
<dbReference type="AlphaFoldDB" id="W5XZ77"/>
<accession>W5XZ77</accession>
<dbReference type="InterPro" id="IPR002109">
    <property type="entry name" value="Glutaredoxin"/>
</dbReference>
<dbReference type="PATRIC" id="fig|1224164.3.peg.860"/>
<reference evidence="2 3" key="1">
    <citation type="submission" date="2013-02" db="EMBL/GenBank/DDBJ databases">
        <title>The complete genome sequence of Corynebacterium vitaeruminis DSM 20294.</title>
        <authorList>
            <person name="Ruckert C."/>
            <person name="Albersmeier A."/>
            <person name="Kalinowski J."/>
        </authorList>
    </citation>
    <scope>NUCLEOTIDE SEQUENCE [LARGE SCALE GENOMIC DNA]</scope>
    <source>
        <strain evidence="3">ATCC 10234</strain>
    </source>
</reference>
<proteinExistence type="predicted"/>
<dbReference type="eggNOG" id="COG0695">
    <property type="taxonomic scope" value="Bacteria"/>
</dbReference>
<feature type="domain" description="Glutaredoxin" evidence="1">
    <location>
        <begin position="6"/>
        <end position="63"/>
    </location>
</feature>
<gene>
    <name evidence="2" type="ORF">B843_04340</name>
</gene>
<dbReference type="HOGENOM" id="CLU_026126_11_1_11"/>
<name>W5XZ77_9CORY</name>
<dbReference type="InterPro" id="IPR036249">
    <property type="entry name" value="Thioredoxin-like_sf"/>
</dbReference>
<dbReference type="STRING" id="1224164.B843_04340"/>
<dbReference type="InterPro" id="IPR011915">
    <property type="entry name" value="GlrX_actino"/>
</dbReference>
<evidence type="ECO:0000313" key="3">
    <source>
        <dbReference type="Proteomes" id="UP000019222"/>
    </source>
</evidence>
<dbReference type="PROSITE" id="PS51354">
    <property type="entry name" value="GLUTAREDOXIN_2"/>
    <property type="match status" value="1"/>
</dbReference>
<sequence length="87" mass="9672">MSDKHVTIYAASWCPFCQRLIKGLDRTQTPYELIDVDNDPNAKEASEWVMSVNDGNRIVPTVRYSDGTTMTNPPASAVRAKLAELEA</sequence>
<dbReference type="Pfam" id="PF00462">
    <property type="entry name" value="Glutaredoxin"/>
    <property type="match status" value="1"/>
</dbReference>
<dbReference type="CDD" id="cd02976">
    <property type="entry name" value="NrdH"/>
    <property type="match status" value="1"/>
</dbReference>
<dbReference type="Gene3D" id="3.40.30.10">
    <property type="entry name" value="Glutaredoxin"/>
    <property type="match status" value="1"/>
</dbReference>
<evidence type="ECO:0000313" key="2">
    <source>
        <dbReference type="EMBL" id="AHI22257.1"/>
    </source>
</evidence>
<dbReference type="Proteomes" id="UP000019222">
    <property type="component" value="Chromosome"/>
</dbReference>
<organism evidence="2 3">
    <name type="scientific">Corynebacterium vitaeruminis DSM 20294</name>
    <dbReference type="NCBI Taxonomy" id="1224164"/>
    <lineage>
        <taxon>Bacteria</taxon>
        <taxon>Bacillati</taxon>
        <taxon>Actinomycetota</taxon>
        <taxon>Actinomycetes</taxon>
        <taxon>Mycobacteriales</taxon>
        <taxon>Corynebacteriaceae</taxon>
        <taxon>Corynebacterium</taxon>
    </lineage>
</organism>
<keyword evidence="3" id="KW-1185">Reference proteome</keyword>
<dbReference type="SUPFAM" id="SSF52833">
    <property type="entry name" value="Thioredoxin-like"/>
    <property type="match status" value="1"/>
</dbReference>
<dbReference type="EMBL" id="CP004353">
    <property type="protein sequence ID" value="AHI22257.1"/>
    <property type="molecule type" value="Genomic_DNA"/>
</dbReference>
<evidence type="ECO:0000259" key="1">
    <source>
        <dbReference type="Pfam" id="PF00462"/>
    </source>
</evidence>